<feature type="transmembrane region" description="Helical" evidence="1">
    <location>
        <begin position="47"/>
        <end position="67"/>
    </location>
</feature>
<evidence type="ECO:0000313" key="2">
    <source>
        <dbReference type="EMBL" id="KGK98020.1"/>
    </source>
</evidence>
<keyword evidence="1" id="KW-0812">Transmembrane</keyword>
<dbReference type="AlphaFoldDB" id="A0A099SYM9"/>
<feature type="transmembrane region" description="Helical" evidence="1">
    <location>
        <begin position="7"/>
        <end position="27"/>
    </location>
</feature>
<accession>A0A099SYM9</accession>
<keyword evidence="1" id="KW-0472">Membrane</keyword>
<protein>
    <submittedName>
        <fullName evidence="2">Uncharacterized protein</fullName>
    </submittedName>
</protein>
<comment type="caution">
    <text evidence="2">The sequence shown here is derived from an EMBL/GenBank/DDBJ whole genome shotgun (WGS) entry which is preliminary data.</text>
</comment>
<dbReference type="EMBL" id="JRHO01000014">
    <property type="protein sequence ID" value="KGK98020.1"/>
    <property type="molecule type" value="Genomic_DNA"/>
</dbReference>
<organism evidence="2 3">
    <name type="scientific">Methanococcoides methylutens</name>
    <dbReference type="NCBI Taxonomy" id="2226"/>
    <lineage>
        <taxon>Archaea</taxon>
        <taxon>Methanobacteriati</taxon>
        <taxon>Methanobacteriota</taxon>
        <taxon>Stenosarchaea group</taxon>
        <taxon>Methanomicrobia</taxon>
        <taxon>Methanosarcinales</taxon>
        <taxon>Methanosarcinaceae</taxon>
        <taxon>Methanococcoides</taxon>
    </lineage>
</organism>
<feature type="transmembrane region" description="Helical" evidence="1">
    <location>
        <begin position="104"/>
        <end position="126"/>
    </location>
</feature>
<gene>
    <name evidence="2" type="ORF">LI82_09745</name>
</gene>
<name>A0A099SYM9_METMT</name>
<keyword evidence="1" id="KW-1133">Transmembrane helix</keyword>
<reference evidence="2 3" key="1">
    <citation type="submission" date="2014-09" db="EMBL/GenBank/DDBJ databases">
        <title>Draft genome sequence of an obligately methylotrophic methanogen, Methanococcoides methylutens, isolated from marine sediment.</title>
        <authorList>
            <person name="Guan Y."/>
            <person name="Ngugi D.K."/>
            <person name="Blom J."/>
            <person name="Ali S."/>
            <person name="Ferry J.G."/>
            <person name="Stingl U."/>
        </authorList>
    </citation>
    <scope>NUCLEOTIDE SEQUENCE [LARGE SCALE GENOMIC DNA]</scope>
    <source>
        <strain evidence="2 3">DSM 2657</strain>
    </source>
</reference>
<sequence length="193" mass="21719">MIRMPKAAEAIFASAILASIIFIYIAAFKPRSFLINESINDYPLIPLYVIVFSVIGGLMYFFASTAGEWKVKKEKIKDDQNKLDEFNDTPFLDKLKDFDIERKGLRVVAAPLMAIGIYLLFDLIFFDFNITTEQPNISLTNSTLQDVINAIETTNDTEKMIQIKAGISFLVGAFVKQFLDLIQALAEGIGMKK</sequence>
<evidence type="ECO:0000313" key="3">
    <source>
        <dbReference type="Proteomes" id="UP000029859"/>
    </source>
</evidence>
<dbReference type="Proteomes" id="UP000029859">
    <property type="component" value="Unassembled WGS sequence"/>
</dbReference>
<proteinExistence type="predicted"/>
<keyword evidence="3" id="KW-1185">Reference proteome</keyword>
<evidence type="ECO:0000256" key="1">
    <source>
        <dbReference type="SAM" id="Phobius"/>
    </source>
</evidence>